<sequence>MAYIKEVLVTIRSRITADIERWTGKTASTRGDIYYPISQAMAGTAHGLYRKIDYLEQQLFDDTCTDGNLVKRAAEVGIYQVAASRASGTVTIPGNNGTVLSAESLLTKDDLVYRVTVDATVSGGTLTAQIRAVATGADGNQDAGTELSMTETIAGLDTVATVVELAGGSDIETITRLRERLSERRKNPPQGGNATDYIAWTKAAHSDVTRAWCYSNENGPGTVVVRFTTDDLASPIPTQSHLDAVADYIDSVRPAGMRGFNVSSIVAAPLDITITSLTPNTAAVRAAVKGELDDMIRRDAEPGGTIKVSRIREAISIASGETDHSINLTADVTCASNELIVLGTVSWPV</sequence>
<evidence type="ECO:0000259" key="2">
    <source>
        <dbReference type="Pfam" id="PF04865"/>
    </source>
</evidence>
<gene>
    <name evidence="5" type="ORF">WG929_03320</name>
</gene>
<dbReference type="Pfam" id="PF26079">
    <property type="entry name" value="Baseplate_J_C"/>
    <property type="match status" value="1"/>
</dbReference>
<feature type="domain" description="Baseplate protein J-like barrel" evidence="2">
    <location>
        <begin position="89"/>
        <end position="168"/>
    </location>
</feature>
<dbReference type="Pfam" id="PF04865">
    <property type="entry name" value="Baseplate_J"/>
    <property type="match status" value="1"/>
</dbReference>
<comment type="caution">
    <text evidence="5">The sequence shown here is derived from an EMBL/GenBank/DDBJ whole genome shotgun (WGS) entry which is preliminary data.</text>
</comment>
<dbReference type="InterPro" id="IPR006949">
    <property type="entry name" value="Barrel_Baseplate_J-like"/>
</dbReference>
<proteinExistence type="inferred from homology"/>
<protein>
    <submittedName>
        <fullName evidence="5">Baseplate J/gp47 family protein</fullName>
    </submittedName>
</protein>
<evidence type="ECO:0000313" key="6">
    <source>
        <dbReference type="Proteomes" id="UP001620597"/>
    </source>
</evidence>
<feature type="domain" description="Baseplate J-like central" evidence="3">
    <location>
        <begin position="189"/>
        <end position="256"/>
    </location>
</feature>
<evidence type="ECO:0000259" key="3">
    <source>
        <dbReference type="Pfam" id="PF26078"/>
    </source>
</evidence>
<dbReference type="EMBL" id="JBBKTX010000003">
    <property type="protein sequence ID" value="MFK4751433.1"/>
    <property type="molecule type" value="Genomic_DNA"/>
</dbReference>
<dbReference type="PANTHER" id="PTHR37829:SF3">
    <property type="entry name" value="PROTEIN JAYE-RELATED"/>
    <property type="match status" value="1"/>
</dbReference>
<reference evidence="5 6" key="1">
    <citation type="submission" date="2024-03" db="EMBL/GenBank/DDBJ databases">
        <title>High-quality draft genome sequence of Oceanobacter sp. wDCs-4.</title>
        <authorList>
            <person name="Dong C."/>
        </authorList>
    </citation>
    <scope>NUCLEOTIDE SEQUENCE [LARGE SCALE GENOMIC DNA]</scope>
    <source>
        <strain evidence="6">wDCs-4</strain>
    </source>
</reference>
<dbReference type="InterPro" id="IPR058530">
    <property type="entry name" value="Baseplate_J-like_C"/>
</dbReference>
<dbReference type="InterPro" id="IPR058531">
    <property type="entry name" value="Baseplate_J_M"/>
</dbReference>
<keyword evidence="6" id="KW-1185">Reference proteome</keyword>
<organism evidence="5 6">
    <name type="scientific">Oceanobacter antarcticus</name>
    <dbReference type="NCBI Taxonomy" id="3133425"/>
    <lineage>
        <taxon>Bacteria</taxon>
        <taxon>Pseudomonadati</taxon>
        <taxon>Pseudomonadota</taxon>
        <taxon>Gammaproteobacteria</taxon>
        <taxon>Oceanospirillales</taxon>
        <taxon>Oceanospirillaceae</taxon>
        <taxon>Oceanobacter</taxon>
    </lineage>
</organism>
<dbReference type="Proteomes" id="UP001620597">
    <property type="component" value="Unassembled WGS sequence"/>
</dbReference>
<name>A0ABW8NEQ3_9GAMM</name>
<evidence type="ECO:0000256" key="1">
    <source>
        <dbReference type="ARBA" id="ARBA00038087"/>
    </source>
</evidence>
<dbReference type="InterPro" id="IPR052399">
    <property type="entry name" value="Phage_Baseplate_Assmbl_Protein"/>
</dbReference>
<feature type="domain" description="Baseplate J-like C-terminal" evidence="4">
    <location>
        <begin position="271"/>
        <end position="347"/>
    </location>
</feature>
<dbReference type="Pfam" id="PF26078">
    <property type="entry name" value="Baseplate_J_M"/>
    <property type="match status" value="1"/>
</dbReference>
<dbReference type="RefSeq" id="WP_416204890.1">
    <property type="nucleotide sequence ID" value="NZ_JBBKTX010000003.1"/>
</dbReference>
<comment type="similarity">
    <text evidence="1">Belongs to the Mu gp47/PBSX XkdT family.</text>
</comment>
<dbReference type="PANTHER" id="PTHR37829">
    <property type="entry name" value="PHAGE-LIKE ELEMENT PBSX PROTEIN XKDT"/>
    <property type="match status" value="1"/>
</dbReference>
<accession>A0ABW8NEQ3</accession>
<evidence type="ECO:0000313" key="5">
    <source>
        <dbReference type="EMBL" id="MFK4751433.1"/>
    </source>
</evidence>
<evidence type="ECO:0000259" key="4">
    <source>
        <dbReference type="Pfam" id="PF26079"/>
    </source>
</evidence>